<dbReference type="SUPFAM" id="SSF52047">
    <property type="entry name" value="RNI-like"/>
    <property type="match status" value="1"/>
</dbReference>
<organism evidence="1 2">
    <name type="scientific">Helicostylum pulchrum</name>
    <dbReference type="NCBI Taxonomy" id="562976"/>
    <lineage>
        <taxon>Eukaryota</taxon>
        <taxon>Fungi</taxon>
        <taxon>Fungi incertae sedis</taxon>
        <taxon>Mucoromycota</taxon>
        <taxon>Mucoromycotina</taxon>
        <taxon>Mucoromycetes</taxon>
        <taxon>Mucorales</taxon>
        <taxon>Mucorineae</taxon>
        <taxon>Mucoraceae</taxon>
        <taxon>Helicostylum</taxon>
    </lineage>
</organism>
<protein>
    <recommendedName>
        <fullName evidence="3">F-box domain-containing protein</fullName>
    </recommendedName>
</protein>
<keyword evidence="2" id="KW-1185">Reference proteome</keyword>
<comment type="caution">
    <text evidence="1">The sequence shown here is derived from an EMBL/GenBank/DDBJ whole genome shotgun (WGS) entry which is preliminary data.</text>
</comment>
<gene>
    <name evidence="1" type="ORF">HPULCUR_011799</name>
</gene>
<reference evidence="1 2" key="1">
    <citation type="submission" date="2024-04" db="EMBL/GenBank/DDBJ databases">
        <title>genome sequences of Mucor flavus KT1a and Helicostylum pulchrum KT1b strains isolation_sourced from the surface of a dry-aged beef.</title>
        <authorList>
            <person name="Toyotome T."/>
            <person name="Hosono M."/>
            <person name="Torimaru M."/>
            <person name="Fukuda K."/>
            <person name="Mikami N."/>
        </authorList>
    </citation>
    <scope>NUCLEOTIDE SEQUENCE [LARGE SCALE GENOMIC DNA]</scope>
    <source>
        <strain evidence="1 2">KT1b</strain>
    </source>
</reference>
<accession>A0ABP9YH41</accession>
<dbReference type="EMBL" id="BAABUJ010000060">
    <property type="protein sequence ID" value="GAA5806268.1"/>
    <property type="molecule type" value="Genomic_DNA"/>
</dbReference>
<evidence type="ECO:0000313" key="2">
    <source>
        <dbReference type="Proteomes" id="UP001476247"/>
    </source>
</evidence>
<evidence type="ECO:0008006" key="3">
    <source>
        <dbReference type="Google" id="ProtNLM"/>
    </source>
</evidence>
<name>A0ABP9YH41_9FUNG</name>
<proteinExistence type="predicted"/>
<dbReference type="Gene3D" id="3.80.10.10">
    <property type="entry name" value="Ribonuclease Inhibitor"/>
    <property type="match status" value="1"/>
</dbReference>
<dbReference type="InterPro" id="IPR032675">
    <property type="entry name" value="LRR_dom_sf"/>
</dbReference>
<sequence length="367" mass="43457">MYYLRAQTYTDIFRYLKRKVLPACYLVCKSWHTAAIPLDWEEVTLGTHNISLVKSHLNKFGHYQHFKSDHLKKLAFKDYKNDGDLYKFDKLELLALFNQLPNLNEIDFSRTNYLEEYLECLLYADMQHIKTINTGQLFQRIQSDLLFSVYYKFHSSITCLCLLYDKNTINVDSQQINMLSLLTQFKKLTKLVLHNENDIDLTPFQIQENCPNLKHLAFFSQQQISENVVQHIIDVNRRIDLNFISSLTYLDLHIPSLSATYTKYLIDYLPNKLTNVVIVITRQNIFTWMDIVGMELALKFMEKIGDIQEIFFDFVRSEKYPVLGNGRKHMENYFKLHNAFRKARKNCRMADYYDPDGKMKALGFSFN</sequence>
<dbReference type="Proteomes" id="UP001476247">
    <property type="component" value="Unassembled WGS sequence"/>
</dbReference>
<evidence type="ECO:0000313" key="1">
    <source>
        <dbReference type="EMBL" id="GAA5806268.1"/>
    </source>
</evidence>